<organism evidence="1 2">
    <name type="scientific">Flavobacterium rhizosphaerae</name>
    <dbReference type="NCBI Taxonomy" id="3163298"/>
    <lineage>
        <taxon>Bacteria</taxon>
        <taxon>Pseudomonadati</taxon>
        <taxon>Bacteroidota</taxon>
        <taxon>Flavobacteriia</taxon>
        <taxon>Flavobacteriales</taxon>
        <taxon>Flavobacteriaceae</taxon>
        <taxon>Flavobacterium</taxon>
    </lineage>
</organism>
<dbReference type="RefSeq" id="WP_408083933.1">
    <property type="nucleotide sequence ID" value="NZ_JBELPZ010000003.1"/>
</dbReference>
<dbReference type="Pfam" id="PF16819">
    <property type="entry name" value="DUF5074"/>
    <property type="match status" value="1"/>
</dbReference>
<dbReference type="InterPro" id="IPR051200">
    <property type="entry name" value="Host-pathogen_enzymatic-act"/>
</dbReference>
<accession>A0ABW8YX70</accession>
<dbReference type="PROSITE" id="PS51257">
    <property type="entry name" value="PROKAR_LIPOPROTEIN"/>
    <property type="match status" value="1"/>
</dbReference>
<dbReference type="InterPro" id="IPR031815">
    <property type="entry name" value="DUF5074"/>
</dbReference>
<keyword evidence="2" id="KW-1185">Reference proteome</keyword>
<dbReference type="Gene3D" id="2.130.10.10">
    <property type="entry name" value="YVTN repeat-like/Quinoprotein amine dehydrogenase"/>
    <property type="match status" value="1"/>
</dbReference>
<name>A0ABW8YX70_9FLAO</name>
<dbReference type="PANTHER" id="PTHR47197:SF3">
    <property type="entry name" value="DIHYDRO-HEME D1 DEHYDROGENASE"/>
    <property type="match status" value="1"/>
</dbReference>
<dbReference type="SUPFAM" id="SSF63825">
    <property type="entry name" value="YWTD domain"/>
    <property type="match status" value="1"/>
</dbReference>
<evidence type="ECO:0000313" key="2">
    <source>
        <dbReference type="Proteomes" id="UP001629156"/>
    </source>
</evidence>
<dbReference type="Proteomes" id="UP001629156">
    <property type="component" value="Unassembled WGS sequence"/>
</dbReference>
<gene>
    <name evidence="1" type="ORF">ABS766_04525</name>
</gene>
<dbReference type="PANTHER" id="PTHR47197">
    <property type="entry name" value="PROTEIN NIRF"/>
    <property type="match status" value="1"/>
</dbReference>
<reference evidence="1 2" key="1">
    <citation type="submission" date="2024-06" db="EMBL/GenBank/DDBJ databases">
        <authorList>
            <person name="Kaempfer P."/>
            <person name="Viver T."/>
        </authorList>
    </citation>
    <scope>NUCLEOTIDE SEQUENCE [LARGE SCALE GENOMIC DNA]</scope>
    <source>
        <strain evidence="1 2">ST-119</strain>
    </source>
</reference>
<dbReference type="EMBL" id="JBELPZ010000003">
    <property type="protein sequence ID" value="MFL9843678.1"/>
    <property type="molecule type" value="Genomic_DNA"/>
</dbReference>
<proteinExistence type="predicted"/>
<comment type="caution">
    <text evidence="1">The sequence shown here is derived from an EMBL/GenBank/DDBJ whole genome shotgun (WGS) entry which is preliminary data.</text>
</comment>
<protein>
    <submittedName>
        <fullName evidence="1">YncE family protein</fullName>
    </submittedName>
</protein>
<evidence type="ECO:0000313" key="1">
    <source>
        <dbReference type="EMBL" id="MFL9843678.1"/>
    </source>
</evidence>
<sequence length="354" mass="38001">MNFNKLFLVTLLGVFMASCSNDDNGLETPSGAYADGVIVLNQGGFLAGNSSVSFISDAFELENNIYSAVNGGALLGDTGQDIGFNDDLAYIVMNASNKIEVVDRYTFDHVATISAGLENPRYIAFDDNKAFVTNWGDASIATDDYVAVIDLDANTIVTTIPVAEGPERIVENNGKLYVSHYGGYGFGNSVSVINTNANTVSNTISVGDRPNFMEVKDNKLYVLSEGLPNYASAETTGKLQVINLSNNTVVSTLNFAGIQHPTNMVLEDGKIYYTIGADVFTMQKDAATLPAEPAFSTTAQEVSGIYAFNVSEDHIYVADAVDYSQEGKVYVYSATGALQHNYTVGVIPCGFYFN</sequence>
<dbReference type="InterPro" id="IPR015943">
    <property type="entry name" value="WD40/YVTN_repeat-like_dom_sf"/>
</dbReference>